<name>A0A9P7CHT1_RHIOR</name>
<reference evidence="2" key="1">
    <citation type="journal article" date="2020" name="Microb. Genom.">
        <title>Genetic diversity of clinical and environmental Mucorales isolates obtained from an investigation of mucormycosis cases among solid organ transplant recipients.</title>
        <authorList>
            <person name="Nguyen M.H."/>
            <person name="Kaul D."/>
            <person name="Muto C."/>
            <person name="Cheng S.J."/>
            <person name="Richter R.A."/>
            <person name="Bruno V.M."/>
            <person name="Liu G."/>
            <person name="Beyhan S."/>
            <person name="Sundermann A.J."/>
            <person name="Mounaud S."/>
            <person name="Pasculle A.W."/>
            <person name="Nierman W.C."/>
            <person name="Driscoll E."/>
            <person name="Cumbie R."/>
            <person name="Clancy C.J."/>
            <person name="Dupont C.L."/>
        </authorList>
    </citation>
    <scope>NUCLEOTIDE SEQUENCE</scope>
    <source>
        <strain evidence="2">GL16</strain>
    </source>
</reference>
<feature type="region of interest" description="Disordered" evidence="1">
    <location>
        <begin position="23"/>
        <end position="62"/>
    </location>
</feature>
<evidence type="ECO:0000313" key="3">
    <source>
        <dbReference type="Proteomes" id="UP000717996"/>
    </source>
</evidence>
<dbReference type="Proteomes" id="UP000717996">
    <property type="component" value="Unassembled WGS sequence"/>
</dbReference>
<accession>A0A9P7CHT1</accession>
<dbReference type="AlphaFoldDB" id="A0A9P7CHT1"/>
<evidence type="ECO:0000256" key="1">
    <source>
        <dbReference type="SAM" id="MobiDB-lite"/>
    </source>
</evidence>
<organism evidence="2 3">
    <name type="scientific">Rhizopus oryzae</name>
    <name type="common">Mucormycosis agent</name>
    <name type="synonym">Rhizopus arrhizus var. delemar</name>
    <dbReference type="NCBI Taxonomy" id="64495"/>
    <lineage>
        <taxon>Eukaryota</taxon>
        <taxon>Fungi</taxon>
        <taxon>Fungi incertae sedis</taxon>
        <taxon>Mucoromycota</taxon>
        <taxon>Mucoromycotina</taxon>
        <taxon>Mucoromycetes</taxon>
        <taxon>Mucorales</taxon>
        <taxon>Mucorineae</taxon>
        <taxon>Rhizopodaceae</taxon>
        <taxon>Rhizopus</taxon>
    </lineage>
</organism>
<dbReference type="OrthoDB" id="10473650at2759"/>
<evidence type="ECO:0000313" key="2">
    <source>
        <dbReference type="EMBL" id="KAG1553721.1"/>
    </source>
</evidence>
<gene>
    <name evidence="2" type="ORF">G6F51_000424</name>
</gene>
<proteinExistence type="predicted"/>
<comment type="caution">
    <text evidence="2">The sequence shown here is derived from an EMBL/GenBank/DDBJ whole genome shotgun (WGS) entry which is preliminary data.</text>
</comment>
<sequence length="108" mass="11926">MLIPISKIKFTMMRPSLTIHRSYHPPPLVTSTISPGRTGPKRSRIHAAQKPYESPVTRSQSVPPKETIYVPSVSMQVGQTDTMITNSSMDSSSSVTQVDEEPTTPMLQ</sequence>
<feature type="region of interest" description="Disordered" evidence="1">
    <location>
        <begin position="79"/>
        <end position="108"/>
    </location>
</feature>
<dbReference type="EMBL" id="JAANIT010000024">
    <property type="protein sequence ID" value="KAG1553721.1"/>
    <property type="molecule type" value="Genomic_DNA"/>
</dbReference>
<protein>
    <submittedName>
        <fullName evidence="2">Uncharacterized protein</fullName>
    </submittedName>
</protein>